<name>A0A8H6YL53_9AGAR</name>
<gene>
    <name evidence="6" type="ORF">MVEN_00792200</name>
</gene>
<keyword evidence="2" id="KW-0479">Metal-binding</keyword>
<protein>
    <submittedName>
        <fullName evidence="6">Metallo-beta-lactamase superfamily protein</fullName>
    </submittedName>
</protein>
<dbReference type="InterPro" id="IPR001279">
    <property type="entry name" value="Metallo-B-lactamas"/>
</dbReference>
<comment type="caution">
    <text evidence="6">The sequence shown here is derived from an EMBL/GenBank/DDBJ whole genome shotgun (WGS) entry which is preliminary data.</text>
</comment>
<dbReference type="EMBL" id="JACAZI010000005">
    <property type="protein sequence ID" value="KAF7360607.1"/>
    <property type="molecule type" value="Genomic_DNA"/>
</dbReference>
<evidence type="ECO:0000313" key="7">
    <source>
        <dbReference type="Proteomes" id="UP000620124"/>
    </source>
</evidence>
<dbReference type="SUPFAM" id="SSF56281">
    <property type="entry name" value="Metallo-hydrolase/oxidoreductase"/>
    <property type="match status" value="1"/>
</dbReference>
<evidence type="ECO:0000256" key="4">
    <source>
        <dbReference type="ARBA" id="ARBA00022833"/>
    </source>
</evidence>
<evidence type="ECO:0000259" key="5">
    <source>
        <dbReference type="SMART" id="SM00849"/>
    </source>
</evidence>
<dbReference type="InterPro" id="IPR051013">
    <property type="entry name" value="MBL_superfamily_lactonases"/>
</dbReference>
<keyword evidence="4" id="KW-0862">Zinc</keyword>
<dbReference type="CDD" id="cd07730">
    <property type="entry name" value="metallo-hydrolase-like_MBL-fold"/>
    <property type="match status" value="1"/>
</dbReference>
<dbReference type="PANTHER" id="PTHR42978:SF5">
    <property type="entry name" value="METALLO-BETA-LACTAMASE DOMAIN-CONTAINING PROTEIN"/>
    <property type="match status" value="1"/>
</dbReference>
<dbReference type="GO" id="GO:0046872">
    <property type="term" value="F:metal ion binding"/>
    <property type="evidence" value="ECO:0007669"/>
    <property type="project" value="UniProtKB-KW"/>
</dbReference>
<dbReference type="Gene3D" id="3.60.15.10">
    <property type="entry name" value="Ribonuclease Z/Hydroxyacylglutathione hydrolase-like"/>
    <property type="match status" value="1"/>
</dbReference>
<proteinExistence type="inferred from homology"/>
<dbReference type="SMART" id="SM00849">
    <property type="entry name" value="Lactamase_B"/>
    <property type="match status" value="1"/>
</dbReference>
<keyword evidence="3" id="KW-0378">Hydrolase</keyword>
<organism evidence="6 7">
    <name type="scientific">Mycena venus</name>
    <dbReference type="NCBI Taxonomy" id="2733690"/>
    <lineage>
        <taxon>Eukaryota</taxon>
        <taxon>Fungi</taxon>
        <taxon>Dikarya</taxon>
        <taxon>Basidiomycota</taxon>
        <taxon>Agaricomycotina</taxon>
        <taxon>Agaricomycetes</taxon>
        <taxon>Agaricomycetidae</taxon>
        <taxon>Agaricales</taxon>
        <taxon>Marasmiineae</taxon>
        <taxon>Mycenaceae</taxon>
        <taxon>Mycena</taxon>
    </lineage>
</organism>
<comment type="similarity">
    <text evidence="1">Belongs to the metallo-beta-lactamase superfamily.</text>
</comment>
<evidence type="ECO:0000256" key="2">
    <source>
        <dbReference type="ARBA" id="ARBA00022723"/>
    </source>
</evidence>
<reference evidence="6" key="1">
    <citation type="submission" date="2020-05" db="EMBL/GenBank/DDBJ databases">
        <title>Mycena genomes resolve the evolution of fungal bioluminescence.</title>
        <authorList>
            <person name="Tsai I.J."/>
        </authorList>
    </citation>
    <scope>NUCLEOTIDE SEQUENCE</scope>
    <source>
        <strain evidence="6">CCC161011</strain>
    </source>
</reference>
<dbReference type="Proteomes" id="UP000620124">
    <property type="component" value="Unassembled WGS sequence"/>
</dbReference>
<dbReference type="InterPro" id="IPR036866">
    <property type="entry name" value="RibonucZ/Hydroxyglut_hydro"/>
</dbReference>
<evidence type="ECO:0000256" key="3">
    <source>
        <dbReference type="ARBA" id="ARBA00022801"/>
    </source>
</evidence>
<dbReference type="OrthoDB" id="10250730at2759"/>
<feature type="domain" description="Metallo-beta-lactamase" evidence="5">
    <location>
        <begin position="89"/>
        <end position="302"/>
    </location>
</feature>
<keyword evidence="7" id="KW-1185">Reference proteome</keyword>
<accession>A0A8H6YL53</accession>
<dbReference type="GO" id="GO:0016787">
    <property type="term" value="F:hydrolase activity"/>
    <property type="evidence" value="ECO:0007669"/>
    <property type="project" value="UniProtKB-KW"/>
</dbReference>
<dbReference type="Pfam" id="PF00753">
    <property type="entry name" value="Lactamase_B"/>
    <property type="match status" value="1"/>
</dbReference>
<evidence type="ECO:0000313" key="6">
    <source>
        <dbReference type="EMBL" id="KAF7360607.1"/>
    </source>
</evidence>
<sequence length="405" mass="44132">MYKKADVLHHVLSFFSMAYSNTLTRSTRLLSFLLLLAGGAYASYQDFGIPASRATVDVRVFNVANMTLPGQTQSFIAPVLPGHEAATFPMYSFLVEHKQSNKRLQFDLGIRIDPQNTVPSLSGPFNAGFIHLEPYKDITTLLQDGGIALSSIDAVIWSHAHFDHVGDMSKFPNTTGLIIGGATDISTFPGNPNSTLQVSDLVGHKITKVDFTNATLSFSGLKAVDYFGDGSFYLLDTPGHLLGHMTALARVTPTSFVVLGGDTFHHAGQARPRPQFQKAFPCPAHLLEESKSAVSTDYFWSHGTRVGAFDILSRAQQLLSISDVPGSFYADPTKSQVSLEKVASFDADPDFLVIAAHDLSLRSSIPYFPAYINGWKASSLKEGLVWNFIDQTNPAFVFSPTNQTA</sequence>
<dbReference type="PANTHER" id="PTHR42978">
    <property type="entry name" value="QUORUM-QUENCHING LACTONASE YTNP-RELATED-RELATED"/>
    <property type="match status" value="1"/>
</dbReference>
<dbReference type="AlphaFoldDB" id="A0A8H6YL53"/>
<evidence type="ECO:0000256" key="1">
    <source>
        <dbReference type="ARBA" id="ARBA00007749"/>
    </source>
</evidence>